<dbReference type="InterPro" id="IPR036273">
    <property type="entry name" value="CRAL/TRIO_N_dom_sf"/>
</dbReference>
<dbReference type="CDD" id="cd00170">
    <property type="entry name" value="SEC14"/>
    <property type="match status" value="1"/>
</dbReference>
<dbReference type="SUPFAM" id="SSF46938">
    <property type="entry name" value="CRAL/TRIO N-terminal domain"/>
    <property type="match status" value="1"/>
</dbReference>
<dbReference type="EMBL" id="FNXT01001250">
    <property type="protein sequence ID" value="SZX76169.1"/>
    <property type="molecule type" value="Genomic_DNA"/>
</dbReference>
<evidence type="ECO:0000313" key="3">
    <source>
        <dbReference type="EMBL" id="SZX76169.1"/>
    </source>
</evidence>
<dbReference type="InterPro" id="IPR052578">
    <property type="entry name" value="PI_Transfer_CRAL-TRIO"/>
</dbReference>
<gene>
    <name evidence="3" type="ORF">BQ4739_LOCUS16531</name>
</gene>
<dbReference type="InterPro" id="IPR036865">
    <property type="entry name" value="CRAL-TRIO_dom_sf"/>
</dbReference>
<dbReference type="SMART" id="SM00516">
    <property type="entry name" value="SEC14"/>
    <property type="match status" value="1"/>
</dbReference>
<dbReference type="Pfam" id="PF03765">
    <property type="entry name" value="CRAL_TRIO_N"/>
    <property type="match status" value="1"/>
</dbReference>
<evidence type="ECO:0000259" key="2">
    <source>
        <dbReference type="PROSITE" id="PS50191"/>
    </source>
</evidence>
<feature type="compositionally biased region" description="Polar residues" evidence="1">
    <location>
        <begin position="271"/>
        <end position="288"/>
    </location>
</feature>
<dbReference type="Gene3D" id="3.40.525.10">
    <property type="entry name" value="CRAL-TRIO lipid binding domain"/>
    <property type="match status" value="1"/>
</dbReference>
<accession>A0A383WGF2</accession>
<name>A0A383WGF2_TETOB</name>
<dbReference type="InterPro" id="IPR001251">
    <property type="entry name" value="CRAL-TRIO_dom"/>
</dbReference>
<protein>
    <recommendedName>
        <fullName evidence="2">CRAL-TRIO domain-containing protein</fullName>
    </recommendedName>
</protein>
<keyword evidence="4" id="KW-1185">Reference proteome</keyword>
<evidence type="ECO:0000256" key="1">
    <source>
        <dbReference type="SAM" id="MobiDB-lite"/>
    </source>
</evidence>
<proteinExistence type="predicted"/>
<reference evidence="3 4" key="1">
    <citation type="submission" date="2016-10" db="EMBL/GenBank/DDBJ databases">
        <authorList>
            <person name="Cai Z."/>
        </authorList>
    </citation>
    <scope>NUCLEOTIDE SEQUENCE [LARGE SCALE GENOMIC DNA]</scope>
</reference>
<dbReference type="AlphaFoldDB" id="A0A383WGF2"/>
<dbReference type="InterPro" id="IPR011074">
    <property type="entry name" value="CRAL/TRIO_N_dom"/>
</dbReference>
<feature type="domain" description="CRAL-TRIO" evidence="2">
    <location>
        <begin position="78"/>
        <end position="240"/>
    </location>
</feature>
<dbReference type="PANTHER" id="PTHR45824:SF6">
    <property type="entry name" value="F16L1.9 PROTEIN"/>
    <property type="match status" value="1"/>
</dbReference>
<feature type="region of interest" description="Disordered" evidence="1">
    <location>
        <begin position="271"/>
        <end position="297"/>
    </location>
</feature>
<dbReference type="PROSITE" id="PS50191">
    <property type="entry name" value="CRAL_TRIO"/>
    <property type="match status" value="1"/>
</dbReference>
<dbReference type="Proteomes" id="UP000256970">
    <property type="component" value="Unassembled WGS sequence"/>
</dbReference>
<organism evidence="3 4">
    <name type="scientific">Tetradesmus obliquus</name>
    <name type="common">Green alga</name>
    <name type="synonym">Acutodesmus obliquus</name>
    <dbReference type="NCBI Taxonomy" id="3088"/>
    <lineage>
        <taxon>Eukaryota</taxon>
        <taxon>Viridiplantae</taxon>
        <taxon>Chlorophyta</taxon>
        <taxon>core chlorophytes</taxon>
        <taxon>Chlorophyceae</taxon>
        <taxon>CS clade</taxon>
        <taxon>Sphaeropleales</taxon>
        <taxon>Scenedesmaceae</taxon>
        <taxon>Tetradesmus</taxon>
    </lineage>
</organism>
<dbReference type="PANTHER" id="PTHR45824">
    <property type="entry name" value="GH16843P"/>
    <property type="match status" value="1"/>
</dbReference>
<dbReference type="Pfam" id="PF00650">
    <property type="entry name" value="CRAL_TRIO"/>
    <property type="match status" value="1"/>
</dbReference>
<dbReference type="SUPFAM" id="SSF52087">
    <property type="entry name" value="CRAL/TRIO domain"/>
    <property type="match status" value="1"/>
</dbReference>
<dbReference type="GO" id="GO:0008526">
    <property type="term" value="F:phosphatidylinositol transfer activity"/>
    <property type="evidence" value="ECO:0007669"/>
    <property type="project" value="TreeGrafter"/>
</dbReference>
<sequence length="297" mass="34148">MDLFEPISEEQLDLALQLKALVQDVVQKHPELRLFCNDWTYVRYLRARSWDLSKAHKMLLGTLQWRLETRPQEIVWAQVEKEAETGKTFVSPHADKEGRPVVMMRPRNQNTRDEKEQVMFLIYCLEHASRLADEQRVGKMTWLLDFEGYSMRNAPAIRTSLAVLHTLQNHYPERLGQAVCYHAPTLFSMTWKAVSPFIDPITKKKIAFVDKGPHEEPEMSARFHLEHIESCMGGRHQGMLFKLEDYRQRMQVEDAAVANSIRMLEIHASSGSMGSDLSDASSATQYGRSPSPLAMMG</sequence>
<dbReference type="SMART" id="SM01100">
    <property type="entry name" value="CRAL_TRIO_N"/>
    <property type="match status" value="1"/>
</dbReference>
<evidence type="ECO:0000313" key="4">
    <source>
        <dbReference type="Proteomes" id="UP000256970"/>
    </source>
</evidence>